<dbReference type="CDD" id="cd09912">
    <property type="entry name" value="DLP_2"/>
    <property type="match status" value="2"/>
</dbReference>
<dbReference type="Pfam" id="PF04799">
    <property type="entry name" value="Fzo_mitofusin"/>
    <property type="match status" value="1"/>
</dbReference>
<keyword evidence="8" id="KW-0496">Mitochondrion</keyword>
<keyword evidence="3" id="KW-0547">Nucleotide-binding</keyword>
<evidence type="ECO:0000313" key="14">
    <source>
        <dbReference type="EMBL" id="PCG72880.1"/>
    </source>
</evidence>
<feature type="domain" description="Dynamin-type G" evidence="13">
    <location>
        <begin position="100"/>
        <end position="278"/>
    </location>
</feature>
<dbReference type="SUPFAM" id="SSF111479">
    <property type="entry name" value="Fzo-like conserved region"/>
    <property type="match status" value="1"/>
</dbReference>
<evidence type="ECO:0000256" key="12">
    <source>
        <dbReference type="SAM" id="Phobius"/>
    </source>
</evidence>
<gene>
    <name evidence="14" type="ORF">B5V51_398</name>
</gene>
<dbReference type="Pfam" id="PF00350">
    <property type="entry name" value="Dynamin_N"/>
    <property type="match status" value="2"/>
</dbReference>
<dbReference type="AlphaFoldDB" id="A0A2A4JN98"/>
<comment type="catalytic activity">
    <reaction evidence="11">
        <text>GTP + H2O = GDP + phosphate + H(+)</text>
        <dbReference type="Rhea" id="RHEA:19669"/>
        <dbReference type="ChEBI" id="CHEBI:15377"/>
        <dbReference type="ChEBI" id="CHEBI:15378"/>
        <dbReference type="ChEBI" id="CHEBI:37565"/>
        <dbReference type="ChEBI" id="CHEBI:43474"/>
        <dbReference type="ChEBI" id="CHEBI:58189"/>
    </reaction>
</comment>
<evidence type="ECO:0000256" key="4">
    <source>
        <dbReference type="ARBA" id="ARBA00022787"/>
    </source>
</evidence>
<name>A0A2A4JN98_HELVI</name>
<dbReference type="SUPFAM" id="SSF52540">
    <property type="entry name" value="P-loop containing nucleoside triphosphate hydrolases"/>
    <property type="match status" value="2"/>
</dbReference>
<dbReference type="InterPro" id="IPR045063">
    <property type="entry name" value="Dynamin_N"/>
</dbReference>
<protein>
    <recommendedName>
        <fullName evidence="13">Dynamin-type G domain-containing protein</fullName>
    </recommendedName>
</protein>
<evidence type="ECO:0000256" key="11">
    <source>
        <dbReference type="ARBA" id="ARBA00048548"/>
    </source>
</evidence>
<keyword evidence="2 12" id="KW-0812">Transmembrane</keyword>
<keyword evidence="7" id="KW-0175">Coiled coil</keyword>
<keyword evidence="10 12" id="KW-0472">Membrane</keyword>
<evidence type="ECO:0000256" key="7">
    <source>
        <dbReference type="ARBA" id="ARBA00023054"/>
    </source>
</evidence>
<comment type="subcellular location">
    <subcellularLocation>
        <location evidence="1">Mitochondrion outer membrane</location>
        <topology evidence="1">Multi-pass membrane protein</topology>
    </subcellularLocation>
</comment>
<dbReference type="GO" id="GO:0051646">
    <property type="term" value="P:mitochondrion localization"/>
    <property type="evidence" value="ECO:0007669"/>
    <property type="project" value="TreeGrafter"/>
</dbReference>
<sequence>MAAYVNRTISMMAGDGPHNVAMLNNGAVRVNMSNVDSPLQIFVRAKKKINDIFVEIDDYVKDAVTFMHAVTGENGIATPQDLANVEAYVSKVQAIREVLKRDHMKVAFFGRTSNGKSTVINAMLHDKILPSGIGHTTNCFLQVEGSDTDESFLRTEGSEEKLNVQSVSQLGHALCASRLQECALVHVYWPRELCALLRDDVVLVDSPGVDVTPNLDEWIDKYCLDADVFVLVANAESTLMVTEKNFFHKVSTKISQPNIFILNNRWDASASEPEYLDQDLANVEAYVSKVQAIREVLKRDHMKVAFFGRTSNGKSTVINAMLHDKILPSGIGHTTNCFLQVEGSDTDESFLRTEGSEEKLNVQSVSQLGHALCASRLQECALVHVYWPRELCALLRDDVVLVDSPGVDVTPNLDEWIDKYCLDADVFVLVANAESTLMVTEKNFFHKVSTKISQPNIFILNNRWDASASEPEYLDQVRTQHANRCVDFLSRELRVCSPKEAEERIFFISAKEALLTRMREREKPVSSPILAEGHQVRYFEFVDFERKFEECISQSAVRTKFAQHSRRGKNIAAEVMAALEQVYNTATDQKAAKVEKQRVLHEQLSAIEEQLTTITRQMKDKINRMVESVEHKVSVVVREEILRLSSIVDEYDPPIRPVSLTLSQEIRRLSALVDEYDAPFRTERGALDQYKRALHKHVEAGLGSRLKKRLSADIGNEMDQAQKEMADRMYNILPLHKRAAAASYIIPHQQPFEVLYRLNCDNLCADFTEDLSFRFSYGITALIQRFQGKHAGKIALKNPPQYTQIPPSVSSHPSSMEVARSNGPALAGGVGLSAEEWGLLSKFALGALTSQGTMGGLLLSGLLLKTVGWRFVAVTGVLYGALYAYERLTWTARAQQRVFKQQYVAHASKKLRLIVDLTSANCSHQVQQELSTMFARLCRLIDEATTEMDSELCEVKEAIKMLDSASTSAKKLRNKANYLSHELELFDDAFLKLN</sequence>
<feature type="domain" description="Dynamin-type G" evidence="13">
    <location>
        <begin position="298"/>
        <end position="545"/>
    </location>
</feature>
<proteinExistence type="predicted"/>
<organism evidence="14">
    <name type="scientific">Heliothis virescens</name>
    <name type="common">Tobacco budworm moth</name>
    <dbReference type="NCBI Taxonomy" id="7102"/>
    <lineage>
        <taxon>Eukaryota</taxon>
        <taxon>Metazoa</taxon>
        <taxon>Ecdysozoa</taxon>
        <taxon>Arthropoda</taxon>
        <taxon>Hexapoda</taxon>
        <taxon>Insecta</taxon>
        <taxon>Pterygota</taxon>
        <taxon>Neoptera</taxon>
        <taxon>Endopterygota</taxon>
        <taxon>Lepidoptera</taxon>
        <taxon>Glossata</taxon>
        <taxon>Ditrysia</taxon>
        <taxon>Noctuoidea</taxon>
        <taxon>Noctuidae</taxon>
        <taxon>Heliothinae</taxon>
        <taxon>Heliothis</taxon>
    </lineage>
</organism>
<dbReference type="InterPro" id="IPR027417">
    <property type="entry name" value="P-loop_NTPase"/>
</dbReference>
<dbReference type="STRING" id="7102.A0A2A4JN98"/>
<evidence type="ECO:0000256" key="5">
    <source>
        <dbReference type="ARBA" id="ARBA00022801"/>
    </source>
</evidence>
<dbReference type="InterPro" id="IPR030381">
    <property type="entry name" value="G_DYNAMIN_dom"/>
</dbReference>
<dbReference type="Gene3D" id="1.20.5.110">
    <property type="match status" value="1"/>
</dbReference>
<evidence type="ECO:0000256" key="3">
    <source>
        <dbReference type="ARBA" id="ARBA00022741"/>
    </source>
</evidence>
<dbReference type="FunFam" id="3.40.50.300:FF:002843">
    <property type="entry name" value="Mitofusin 2"/>
    <property type="match status" value="1"/>
</dbReference>
<accession>A0A2A4JN98</accession>
<dbReference type="PANTHER" id="PTHR10465:SF3">
    <property type="entry name" value="TRANSMEMBRANE GTPASE MARF-RELATED"/>
    <property type="match status" value="1"/>
</dbReference>
<dbReference type="EMBL" id="NWSH01001058">
    <property type="protein sequence ID" value="PCG72880.1"/>
    <property type="molecule type" value="Genomic_DNA"/>
</dbReference>
<comment type="caution">
    <text evidence="14">The sequence shown here is derived from an EMBL/GenBank/DDBJ whole genome shotgun (WGS) entry which is preliminary data.</text>
</comment>
<evidence type="ECO:0000256" key="8">
    <source>
        <dbReference type="ARBA" id="ARBA00023128"/>
    </source>
</evidence>
<dbReference type="GO" id="GO:0003924">
    <property type="term" value="F:GTPase activity"/>
    <property type="evidence" value="ECO:0007669"/>
    <property type="project" value="InterPro"/>
</dbReference>
<dbReference type="PANTHER" id="PTHR10465">
    <property type="entry name" value="TRANSMEMBRANE GTPASE FZO1"/>
    <property type="match status" value="1"/>
</dbReference>
<evidence type="ECO:0000256" key="1">
    <source>
        <dbReference type="ARBA" id="ARBA00004374"/>
    </source>
</evidence>
<dbReference type="GO" id="GO:0005741">
    <property type="term" value="C:mitochondrial outer membrane"/>
    <property type="evidence" value="ECO:0007669"/>
    <property type="project" value="UniProtKB-SubCell"/>
</dbReference>
<dbReference type="Gene3D" id="3.40.50.300">
    <property type="entry name" value="P-loop containing nucleotide triphosphate hydrolases"/>
    <property type="match status" value="2"/>
</dbReference>
<keyword evidence="6 12" id="KW-1133">Transmembrane helix</keyword>
<dbReference type="InterPro" id="IPR006884">
    <property type="entry name" value="Fzo/mitofusin_HR2"/>
</dbReference>
<dbReference type="FunFam" id="3.40.50.300:FF:000214">
    <property type="entry name" value="Mitofusin 2"/>
    <property type="match status" value="1"/>
</dbReference>
<keyword evidence="5" id="KW-0378">Hydrolase</keyword>
<dbReference type="InterPro" id="IPR027094">
    <property type="entry name" value="Mitofusin_fam"/>
</dbReference>
<keyword evidence="9" id="KW-0342">GTP-binding</keyword>
<evidence type="ECO:0000259" key="13">
    <source>
        <dbReference type="PROSITE" id="PS51718"/>
    </source>
</evidence>
<keyword evidence="4" id="KW-1000">Mitochondrion outer membrane</keyword>
<feature type="transmembrane region" description="Helical" evidence="12">
    <location>
        <begin position="867"/>
        <end position="885"/>
    </location>
</feature>
<evidence type="ECO:0000256" key="9">
    <source>
        <dbReference type="ARBA" id="ARBA00023134"/>
    </source>
</evidence>
<evidence type="ECO:0000256" key="2">
    <source>
        <dbReference type="ARBA" id="ARBA00022692"/>
    </source>
</evidence>
<evidence type="ECO:0000256" key="6">
    <source>
        <dbReference type="ARBA" id="ARBA00022989"/>
    </source>
</evidence>
<reference evidence="14" key="1">
    <citation type="submission" date="2017-09" db="EMBL/GenBank/DDBJ databases">
        <title>Contemporary evolution of a Lepidopteran species, Heliothis virescens, in response to modern agricultural practices.</title>
        <authorList>
            <person name="Fritz M.L."/>
            <person name="Deyonke A.M."/>
            <person name="Papanicolaou A."/>
            <person name="Micinski S."/>
            <person name="Westbrook J."/>
            <person name="Gould F."/>
        </authorList>
    </citation>
    <scope>NUCLEOTIDE SEQUENCE [LARGE SCALE GENOMIC DNA]</scope>
    <source>
        <strain evidence="14">HvINT-</strain>
        <tissue evidence="14">Whole body</tissue>
    </source>
</reference>
<dbReference type="GO" id="GO:0005525">
    <property type="term" value="F:GTP binding"/>
    <property type="evidence" value="ECO:0007669"/>
    <property type="project" value="UniProtKB-KW"/>
</dbReference>
<dbReference type="GO" id="GO:0008053">
    <property type="term" value="P:mitochondrial fusion"/>
    <property type="evidence" value="ECO:0007669"/>
    <property type="project" value="InterPro"/>
</dbReference>
<dbReference type="PROSITE" id="PS51718">
    <property type="entry name" value="G_DYNAMIN_2"/>
    <property type="match status" value="2"/>
</dbReference>
<evidence type="ECO:0000256" key="10">
    <source>
        <dbReference type="ARBA" id="ARBA00023136"/>
    </source>
</evidence>